<comment type="caution">
    <text evidence="10">The sequence shown here is derived from an EMBL/GenBank/DDBJ whole genome shotgun (WGS) entry which is preliminary data.</text>
</comment>
<dbReference type="GO" id="GO:0005886">
    <property type="term" value="C:plasma membrane"/>
    <property type="evidence" value="ECO:0007669"/>
    <property type="project" value="UniProtKB-SubCell"/>
</dbReference>
<evidence type="ECO:0000256" key="3">
    <source>
        <dbReference type="ARBA" id="ARBA00022519"/>
    </source>
</evidence>
<evidence type="ECO:0000256" key="9">
    <source>
        <dbReference type="HAMAP-Rule" id="MF_00911"/>
    </source>
</evidence>
<dbReference type="InterPro" id="IPR045335">
    <property type="entry name" value="FtsQ_C_sf"/>
</dbReference>
<dbReference type="EMBL" id="JAABLQ010000001">
    <property type="protein sequence ID" value="NBN77011.1"/>
    <property type="molecule type" value="Genomic_DNA"/>
</dbReference>
<reference evidence="11" key="1">
    <citation type="submission" date="2020-01" db="EMBL/GenBank/DDBJ databases">
        <authorList>
            <person name="Fang Y."/>
            <person name="Sun R."/>
            <person name="Nie L."/>
            <person name="He J."/>
            <person name="Hao L."/>
            <person name="Wang L."/>
            <person name="Su S."/>
            <person name="Lv E."/>
            <person name="Zhang Z."/>
            <person name="Xie R."/>
            <person name="Liu H."/>
        </authorList>
    </citation>
    <scope>NUCLEOTIDE SEQUENCE [LARGE SCALE GENOMIC DNA]</scope>
    <source>
        <strain evidence="11">XCT-53</strain>
    </source>
</reference>
<dbReference type="PANTHER" id="PTHR35851">
    <property type="entry name" value="CELL DIVISION PROTEIN FTSQ"/>
    <property type="match status" value="1"/>
</dbReference>
<dbReference type="Proteomes" id="UP000586722">
    <property type="component" value="Unassembled WGS sequence"/>
</dbReference>
<keyword evidence="2 9" id="KW-1003">Cell membrane</keyword>
<dbReference type="InterPro" id="IPR034746">
    <property type="entry name" value="POTRA"/>
</dbReference>
<dbReference type="PROSITE" id="PS51779">
    <property type="entry name" value="POTRA"/>
    <property type="match status" value="1"/>
</dbReference>
<comment type="function">
    <text evidence="9">Essential cell division protein.</text>
</comment>
<protein>
    <recommendedName>
        <fullName evidence="9">Cell division protein FtsQ</fullName>
    </recommendedName>
</protein>
<keyword evidence="5 9" id="KW-0812">Transmembrane</keyword>
<dbReference type="Gene3D" id="3.10.20.310">
    <property type="entry name" value="membrane protein fhac"/>
    <property type="match status" value="1"/>
</dbReference>
<dbReference type="InterPro" id="IPR013685">
    <property type="entry name" value="POTRA_FtsQ_type"/>
</dbReference>
<dbReference type="Gene3D" id="3.40.50.11690">
    <property type="entry name" value="Cell division protein FtsQ/DivIB"/>
    <property type="match status" value="1"/>
</dbReference>
<comment type="similarity">
    <text evidence="9">Belongs to the FtsQ/DivIB family. FtsQ subfamily.</text>
</comment>
<keyword evidence="3 9" id="KW-0997">Cell inner membrane</keyword>
<dbReference type="InterPro" id="IPR026579">
    <property type="entry name" value="FtsQ"/>
</dbReference>
<evidence type="ECO:0000256" key="5">
    <source>
        <dbReference type="ARBA" id="ARBA00022692"/>
    </source>
</evidence>
<evidence type="ECO:0000256" key="8">
    <source>
        <dbReference type="ARBA" id="ARBA00023306"/>
    </source>
</evidence>
<evidence type="ECO:0000256" key="1">
    <source>
        <dbReference type="ARBA" id="ARBA00004370"/>
    </source>
</evidence>
<dbReference type="GO" id="GO:0090529">
    <property type="term" value="P:cell septum assembly"/>
    <property type="evidence" value="ECO:0007669"/>
    <property type="project" value="InterPro"/>
</dbReference>
<evidence type="ECO:0000256" key="4">
    <source>
        <dbReference type="ARBA" id="ARBA00022618"/>
    </source>
</evidence>
<keyword evidence="6 9" id="KW-1133">Transmembrane helix</keyword>
<keyword evidence="7 9" id="KW-0472">Membrane</keyword>
<dbReference type="HAMAP" id="MF_00911">
    <property type="entry name" value="FtsQ_subfam"/>
    <property type="match status" value="1"/>
</dbReference>
<feature type="transmembrane region" description="Helical" evidence="9">
    <location>
        <begin position="51"/>
        <end position="71"/>
    </location>
</feature>
<dbReference type="RefSeq" id="WP_161675231.1">
    <property type="nucleotide sequence ID" value="NZ_JAABLP010000002.1"/>
</dbReference>
<accession>A0A7X5J819</accession>
<organism evidence="10 11">
    <name type="scientific">Pannonibacter tanglangensis</name>
    <dbReference type="NCBI Taxonomy" id="2750084"/>
    <lineage>
        <taxon>Bacteria</taxon>
        <taxon>Pseudomonadati</taxon>
        <taxon>Pseudomonadota</taxon>
        <taxon>Alphaproteobacteria</taxon>
        <taxon>Hyphomicrobiales</taxon>
        <taxon>Stappiaceae</taxon>
        <taxon>Pannonibacter</taxon>
    </lineage>
</organism>
<dbReference type="Pfam" id="PF03799">
    <property type="entry name" value="FtsQ_DivIB_C"/>
    <property type="match status" value="1"/>
</dbReference>
<dbReference type="AlphaFoldDB" id="A0A7X5J819"/>
<dbReference type="InterPro" id="IPR005548">
    <property type="entry name" value="Cell_div_FtsQ/DivIB_C"/>
</dbReference>
<keyword evidence="4 9" id="KW-0132">Cell division</keyword>
<evidence type="ECO:0000256" key="6">
    <source>
        <dbReference type="ARBA" id="ARBA00022989"/>
    </source>
</evidence>
<evidence type="ECO:0000256" key="7">
    <source>
        <dbReference type="ARBA" id="ARBA00023136"/>
    </source>
</evidence>
<dbReference type="PANTHER" id="PTHR35851:SF1">
    <property type="entry name" value="CELL DIVISION PROTEIN FTSQ"/>
    <property type="match status" value="1"/>
</dbReference>
<name>A0A7X5J819_9HYPH</name>
<dbReference type="Pfam" id="PF08478">
    <property type="entry name" value="POTRA_1"/>
    <property type="match status" value="1"/>
</dbReference>
<keyword evidence="8 9" id="KW-0131">Cell cycle</keyword>
<evidence type="ECO:0000256" key="2">
    <source>
        <dbReference type="ARBA" id="ARBA00022475"/>
    </source>
</evidence>
<proteinExistence type="inferred from homology"/>
<sequence>MLSLRRKAKEDTAFPLEAELAPRGRGVARLHQRPLWRQAGRLAELPRGTGSVAAVAFLAATITYGVILGGYGRMVSEALISAAGFGIETVKLSGQRETSDYQILSTLGIEDGASMVMFDVDGARERLTQIPWIKSASVMKLYPNTLKVTVEERIPFALWQRGTTVSIINEQGDVITDQVDGRYANLLLVVNEGAQKRAGEIIAALDKVPVLRPRVRAAFLVSNRRWDLMLENGITVRLPENGMDVALAELVEMDASTALLTRDIAAVDLRLADRVVVRLTDEAAERRRESLEGKDRVAKRGANT</sequence>
<dbReference type="GO" id="GO:0043093">
    <property type="term" value="P:FtsZ-dependent cytokinesis"/>
    <property type="evidence" value="ECO:0007669"/>
    <property type="project" value="UniProtKB-UniRule"/>
</dbReference>
<keyword evidence="11" id="KW-1185">Reference proteome</keyword>
<gene>
    <name evidence="9" type="primary">ftsQ</name>
    <name evidence="10" type="ORF">GWI72_01880</name>
</gene>
<evidence type="ECO:0000313" key="11">
    <source>
        <dbReference type="Proteomes" id="UP000586722"/>
    </source>
</evidence>
<dbReference type="GO" id="GO:0032153">
    <property type="term" value="C:cell division site"/>
    <property type="evidence" value="ECO:0007669"/>
    <property type="project" value="UniProtKB-UniRule"/>
</dbReference>
<evidence type="ECO:0000313" key="10">
    <source>
        <dbReference type="EMBL" id="NBN77011.1"/>
    </source>
</evidence>
<comment type="subcellular location">
    <subcellularLocation>
        <location evidence="9">Cell inner membrane</location>
        <topology evidence="9">Single-pass type II membrane protein</topology>
    </subcellularLocation>
    <subcellularLocation>
        <location evidence="1">Membrane</location>
    </subcellularLocation>
    <text evidence="9">Localizes to the division septum.</text>
</comment>